<dbReference type="InterPro" id="IPR036302">
    <property type="entry name" value="Pyosin/cloacin_T_dom_sf"/>
</dbReference>
<dbReference type="GO" id="GO:0031640">
    <property type="term" value="P:killing of cells of another organism"/>
    <property type="evidence" value="ECO:0007669"/>
    <property type="project" value="UniProtKB-KW"/>
</dbReference>
<gene>
    <name evidence="5" type="ordered locus">PputGB1_2036</name>
</gene>
<dbReference type="AlphaFoldDB" id="B0KLG0"/>
<proteinExistence type="predicted"/>
<evidence type="ECO:0000256" key="3">
    <source>
        <dbReference type="ARBA" id="ARBA00023048"/>
    </source>
</evidence>
<dbReference type="KEGG" id="ppg:PputGB1_2036"/>
<protein>
    <submittedName>
        <fullName evidence="5">S-type Pyocin domain protein</fullName>
    </submittedName>
</protein>
<dbReference type="RefSeq" id="WP_012271688.1">
    <property type="nucleotide sequence ID" value="NC_010322.1"/>
</dbReference>
<evidence type="ECO:0000256" key="1">
    <source>
        <dbReference type="ARBA" id="ARBA00022529"/>
    </source>
</evidence>
<evidence type="ECO:0000313" key="5">
    <source>
        <dbReference type="EMBL" id="ABY97937.1"/>
    </source>
</evidence>
<dbReference type="EMBL" id="CP000926">
    <property type="protein sequence ID" value="ABY97937.1"/>
    <property type="molecule type" value="Genomic_DNA"/>
</dbReference>
<evidence type="ECO:0000313" key="6">
    <source>
        <dbReference type="Proteomes" id="UP000002157"/>
    </source>
</evidence>
<dbReference type="HOGENOM" id="CLU_021579_1_1_6"/>
<dbReference type="InterPro" id="IPR016128">
    <property type="entry name" value="Pyosin/cloacin_T_dom"/>
</dbReference>
<keyword evidence="1" id="KW-0929">Antimicrobial</keyword>
<accession>B0KLG0</accession>
<dbReference type="Proteomes" id="UP000002157">
    <property type="component" value="Chromosome"/>
</dbReference>
<sequence length="578" mass="64894">MTSRTTMTASEIGEIYSPAPFRYDFEYLLNWAEPFTLPLVPPDSAAFFSIGADSRDAEAKAQKIINKIEATRPSAPPGLKQYLDNHYSAIDARHTDELIRLQAKRQFLLDLQEKIIYKRLPTDDFSGIHVYAPGLTPAYLFYTYIDPHINVGKEFYIAQGFLFALMRSITAAQIEILLGQSLKIIHRKITTVNSKLAPTEKITSESNTITFSITPSIQLSTTLGAIGNSHYHNRQLETTLRSGRQLLARAAGAAASRLFNVGIGALLYSSELGNSDLYHETTLSLPADSLIPDLPDQLYEKALSHGVAESTYRIYTRNDIYTLIKNQQTASLESRVPLRPLYFDEATNSYISVPSQKFPIKLTLPAHTPGDTSTTKPGAQIPSYPYRGVTLNPLHIEASPLPALEPEDFKDCIYCFPPESGLPPLYVVFNSPYPGATTKGTYSGRPYNPDKAGGPIERLDWRKTKITADGIELVKLHTSRFEPSDANKIMIDRLKKILQGQLEATDTDKRFYTHEIRELERFRALEIPDKIRPEDRGEAWNNTHAATLEDYQLTSELELLYTPEAIEADDRQTARENQ</sequence>
<name>B0KLG0_PSEPG</name>
<evidence type="ECO:0000259" key="4">
    <source>
        <dbReference type="Pfam" id="PF06958"/>
    </source>
</evidence>
<feature type="domain" description="Pyosin/cloacin translocation" evidence="4">
    <location>
        <begin position="298"/>
        <end position="428"/>
    </location>
</feature>
<dbReference type="SUPFAM" id="SSF69369">
    <property type="entry name" value="Cloacin translocation domain"/>
    <property type="match status" value="1"/>
</dbReference>
<dbReference type="Pfam" id="PF06958">
    <property type="entry name" value="Pyocin_S"/>
    <property type="match status" value="1"/>
</dbReference>
<dbReference type="eggNOG" id="COG4104">
    <property type="taxonomic scope" value="Bacteria"/>
</dbReference>
<organism evidence="5 6">
    <name type="scientific">Pseudomonas putida (strain GB-1)</name>
    <dbReference type="NCBI Taxonomy" id="76869"/>
    <lineage>
        <taxon>Bacteria</taxon>
        <taxon>Pseudomonadati</taxon>
        <taxon>Pseudomonadota</taxon>
        <taxon>Gammaproteobacteria</taxon>
        <taxon>Pseudomonadales</taxon>
        <taxon>Pseudomonadaceae</taxon>
        <taxon>Pseudomonas</taxon>
    </lineage>
</organism>
<evidence type="ECO:0000256" key="2">
    <source>
        <dbReference type="ARBA" id="ARBA00023022"/>
    </source>
</evidence>
<dbReference type="GO" id="GO:0042742">
    <property type="term" value="P:defense response to bacterium"/>
    <property type="evidence" value="ECO:0007669"/>
    <property type="project" value="UniProtKB-KW"/>
</dbReference>
<keyword evidence="3" id="KW-0078">Bacteriocin</keyword>
<reference evidence="5 6" key="1">
    <citation type="submission" date="2008-01" db="EMBL/GenBank/DDBJ databases">
        <title>Complete sequence of Pseudomonas putida GB-1.</title>
        <authorList>
            <consortium name="US DOE Joint Genome Institute"/>
            <person name="Copeland A."/>
            <person name="Lucas S."/>
            <person name="Lapidus A."/>
            <person name="Barry K."/>
            <person name="Glavina del Rio T."/>
            <person name="Dalin E."/>
            <person name="Tice H."/>
            <person name="Pitluck S."/>
            <person name="Bruce D."/>
            <person name="Goodwin L."/>
            <person name="Chertkov O."/>
            <person name="Brettin T."/>
            <person name="Detter J.C."/>
            <person name="Han C."/>
            <person name="Kuske C.R."/>
            <person name="Schmutz J."/>
            <person name="Larimer F."/>
            <person name="Land M."/>
            <person name="Hauser L."/>
            <person name="Kyrpides N."/>
            <person name="Kim E."/>
            <person name="McCarthy J.K."/>
            <person name="Richardson P."/>
        </authorList>
    </citation>
    <scope>NUCLEOTIDE SEQUENCE [LARGE SCALE GENOMIC DNA]</scope>
    <source>
        <strain evidence="5 6">GB-1</strain>
    </source>
</reference>
<keyword evidence="2" id="KW-0044">Antibiotic</keyword>